<gene>
    <name evidence="3" type="ORF">N0F65_007974</name>
</gene>
<feature type="transmembrane region" description="Helical" evidence="2">
    <location>
        <begin position="559"/>
        <end position="582"/>
    </location>
</feature>
<keyword evidence="2" id="KW-0472">Membrane</keyword>
<dbReference type="EMBL" id="DAKRPA010000302">
    <property type="protein sequence ID" value="DAZ93640.1"/>
    <property type="molecule type" value="Genomic_DNA"/>
</dbReference>
<feature type="region of interest" description="Disordered" evidence="1">
    <location>
        <begin position="36"/>
        <end position="67"/>
    </location>
</feature>
<reference evidence="3" key="1">
    <citation type="submission" date="2022-11" db="EMBL/GenBank/DDBJ databases">
        <authorList>
            <person name="Morgan W.R."/>
            <person name="Tartar A."/>
        </authorList>
    </citation>
    <scope>NUCLEOTIDE SEQUENCE</scope>
    <source>
        <strain evidence="3">ARSEF 373</strain>
    </source>
</reference>
<reference evidence="3" key="2">
    <citation type="journal article" date="2023" name="Microbiol Resour">
        <title>Decontamination and Annotation of the Draft Genome Sequence of the Oomycete Lagenidium giganteum ARSEF 373.</title>
        <authorList>
            <person name="Morgan W.R."/>
            <person name="Tartar A."/>
        </authorList>
    </citation>
    <scope>NUCLEOTIDE SEQUENCE</scope>
    <source>
        <strain evidence="3">ARSEF 373</strain>
    </source>
</reference>
<protein>
    <submittedName>
        <fullName evidence="3">Uncharacterized protein</fullName>
    </submittedName>
</protein>
<dbReference type="AlphaFoldDB" id="A0AAV2YI30"/>
<feature type="transmembrane region" description="Helical" evidence="2">
    <location>
        <begin position="380"/>
        <end position="402"/>
    </location>
</feature>
<feature type="transmembrane region" description="Helical" evidence="2">
    <location>
        <begin position="414"/>
        <end position="438"/>
    </location>
</feature>
<keyword evidence="2" id="KW-0812">Transmembrane</keyword>
<evidence type="ECO:0000313" key="4">
    <source>
        <dbReference type="Proteomes" id="UP001146120"/>
    </source>
</evidence>
<keyword evidence="4" id="KW-1185">Reference proteome</keyword>
<keyword evidence="2" id="KW-1133">Transmembrane helix</keyword>
<sequence>MRLAYERLNAIRKLSKGPRQHTTRVVAIVKERRLTEDTNQQGSQSLFSIKDGSKEPEGRSNSNTPTRFRHKVSSLPIKELFNIFRRVLVFASATFYVAAAVKGSMSSFQVLGGSSLPLIKLPAYRATALAPLVGNATIPESPLLVLLQHNFTPRPDTLYLDSNDYYSFSHCSRPSAVDNVYSNKFLRTVFTALVDGVAYNVSYLLDYELVMPLVDCTASALAIGDPTTAKLVYLIKMRQQPDQLALLSVALSNQDYKAFTRDERGSAAVATLALITHGLQHTTYHIALSLGYPYSPFNFRAYEFVEVTSDSYWKLQRVPSNDDEAPITLLTARRTGFYWGSESDQSNIIHNVWAFESDPKDSIGVRHWSGVPTLRNSWAWVHWIHLALASEILFHLFVLILITYSNLRAGKIWFGGPFGAISTTLLFRGAIVLLTWVVDRFWSLMEFVLSEASLMSSATDLSIDPDIMHIDLLTVYLSSVGVIGNIFRERVDPALAVILFEVGFQNRRSILQWFPAIRDKIIASSLADFKAGNLASGENTLLKSPMRVWGAHQMLVHDAGFVLAVLSPIFFSLVLVLVYVGLRKIYFHFHPRDSTSSTMHSSSVVPEQATSWTGSEKNPSSSVAKLKLETNFETATGAILARQFGLLCDYTNYRFIKGLRYASADGIYMNGFVISNNKYLVQTGDLPTILFMKIIGRRFRNVYIYDVSGSTVQPLARLVYPDTLTYVDLVKLNLSMLPRDAGFVVAVLTPIYFSLVLVLVCIGLQKIYFLFHPRGTAPSAAFMSSVAPDQVSTGAGGEKKAPGKPKLETNFELATGVVLARQFGLLCDYTNYRFIKGLRYASADGIYMNGFVISNNKYLVQTGDLPTILFMKIIGRRFRNVYIYDVSGSTVQPLARLVYPDTLMYVDLVKLNLSVLA</sequence>
<evidence type="ECO:0000256" key="2">
    <source>
        <dbReference type="SAM" id="Phobius"/>
    </source>
</evidence>
<organism evidence="3 4">
    <name type="scientific">Lagenidium giganteum</name>
    <dbReference type="NCBI Taxonomy" id="4803"/>
    <lineage>
        <taxon>Eukaryota</taxon>
        <taxon>Sar</taxon>
        <taxon>Stramenopiles</taxon>
        <taxon>Oomycota</taxon>
        <taxon>Peronosporomycetes</taxon>
        <taxon>Pythiales</taxon>
        <taxon>Pythiaceae</taxon>
    </lineage>
</organism>
<comment type="caution">
    <text evidence="3">The sequence shown here is derived from an EMBL/GenBank/DDBJ whole genome shotgun (WGS) entry which is preliminary data.</text>
</comment>
<proteinExistence type="predicted"/>
<evidence type="ECO:0000313" key="3">
    <source>
        <dbReference type="EMBL" id="DAZ93640.1"/>
    </source>
</evidence>
<evidence type="ECO:0000256" key="1">
    <source>
        <dbReference type="SAM" id="MobiDB-lite"/>
    </source>
</evidence>
<name>A0AAV2YI30_9STRA</name>
<feature type="transmembrane region" description="Helical" evidence="2">
    <location>
        <begin position="741"/>
        <end position="764"/>
    </location>
</feature>
<feature type="compositionally biased region" description="Polar residues" evidence="1">
    <location>
        <begin position="37"/>
        <end position="47"/>
    </location>
</feature>
<accession>A0AAV2YI30</accession>
<dbReference type="Proteomes" id="UP001146120">
    <property type="component" value="Unassembled WGS sequence"/>
</dbReference>